<accession>A0A0R1KJ07</accession>
<keyword evidence="2" id="KW-0178">Competence</keyword>
<evidence type="ECO:0000256" key="3">
    <source>
        <dbReference type="SAM" id="Phobius"/>
    </source>
</evidence>
<dbReference type="RefSeq" id="WP_056951697.1">
    <property type="nucleotide sequence ID" value="NZ_AZDY01000036.1"/>
</dbReference>
<gene>
    <name evidence="4" type="ORF">FC78_GL001466</name>
</gene>
<dbReference type="GO" id="GO:0009986">
    <property type="term" value="C:cell surface"/>
    <property type="evidence" value="ECO:0007669"/>
    <property type="project" value="UniProtKB-SubCell"/>
</dbReference>
<dbReference type="InterPro" id="IPR012902">
    <property type="entry name" value="N_methyl_site"/>
</dbReference>
<proteinExistence type="predicted"/>
<reference evidence="4 5" key="1">
    <citation type="journal article" date="2015" name="Genome Announc.">
        <title>Expanding the biotechnology potential of lactobacilli through comparative genomics of 213 strains and associated genera.</title>
        <authorList>
            <person name="Sun Z."/>
            <person name="Harris H.M."/>
            <person name="McCann A."/>
            <person name="Guo C."/>
            <person name="Argimon S."/>
            <person name="Zhang W."/>
            <person name="Yang X."/>
            <person name="Jeffery I.B."/>
            <person name="Cooney J.C."/>
            <person name="Kagawa T.F."/>
            <person name="Liu W."/>
            <person name="Song Y."/>
            <person name="Salvetti E."/>
            <person name="Wrobel A."/>
            <person name="Rasinkangas P."/>
            <person name="Parkhill J."/>
            <person name="Rea M.C."/>
            <person name="O'Sullivan O."/>
            <person name="Ritari J."/>
            <person name="Douillard F.P."/>
            <person name="Paul Ross R."/>
            <person name="Yang R."/>
            <person name="Briner A.E."/>
            <person name="Felis G.E."/>
            <person name="de Vos W.M."/>
            <person name="Barrangou R."/>
            <person name="Klaenhammer T.R."/>
            <person name="Caufield P.W."/>
            <person name="Cui Y."/>
            <person name="Zhang H."/>
            <person name="O'Toole P.W."/>
        </authorList>
    </citation>
    <scope>NUCLEOTIDE SEQUENCE [LARGE SCALE GENOMIC DNA]</scope>
    <source>
        <strain evidence="4 5">DSM 19674</strain>
    </source>
</reference>
<evidence type="ECO:0000256" key="1">
    <source>
        <dbReference type="ARBA" id="ARBA00004241"/>
    </source>
</evidence>
<dbReference type="EMBL" id="AZDY01000036">
    <property type="protein sequence ID" value="KRK83510.1"/>
    <property type="molecule type" value="Genomic_DNA"/>
</dbReference>
<protein>
    <submittedName>
        <fullName evidence="4">Uncharacterized protein</fullName>
    </submittedName>
</protein>
<evidence type="ECO:0000313" key="4">
    <source>
        <dbReference type="EMBL" id="KRK83510.1"/>
    </source>
</evidence>
<organism evidence="4 5">
    <name type="scientific">Companilactobacillus bobalius DSM 19674</name>
    <dbReference type="NCBI Taxonomy" id="1423788"/>
    <lineage>
        <taxon>Bacteria</taxon>
        <taxon>Bacillati</taxon>
        <taxon>Bacillota</taxon>
        <taxon>Bacilli</taxon>
        <taxon>Lactobacillales</taxon>
        <taxon>Lactobacillaceae</taxon>
        <taxon>Companilactobacillus</taxon>
        <taxon>Companilactobacillus bobalius</taxon>
    </lineage>
</organism>
<feature type="transmembrane region" description="Helical" evidence="3">
    <location>
        <begin position="6"/>
        <end position="31"/>
    </location>
</feature>
<dbReference type="InterPro" id="IPR045584">
    <property type="entry name" value="Pilin-like"/>
</dbReference>
<dbReference type="AlphaFoldDB" id="A0A0R1KJ07"/>
<keyword evidence="3" id="KW-0812">Transmembrane</keyword>
<dbReference type="NCBIfam" id="TIGR02532">
    <property type="entry name" value="IV_pilin_GFxxxE"/>
    <property type="match status" value="1"/>
</dbReference>
<dbReference type="PATRIC" id="fig|1423788.3.peg.1512"/>
<dbReference type="Pfam" id="PF07963">
    <property type="entry name" value="N_methyl"/>
    <property type="match status" value="1"/>
</dbReference>
<evidence type="ECO:0000256" key="2">
    <source>
        <dbReference type="ARBA" id="ARBA00023287"/>
    </source>
</evidence>
<sequence length="150" mass="17627">MDTSRHGFTLIETVIGLAIVCSLVAVSVWNLKDYQARIEEKESLEWFKNSFKNEMNYSYLNQKPAYLKIRGDHVTFGRYAVNGKIVLKKKIFPKTLRNTNGPIDYFIRRSGQSDPKIIIFESKLTHRKYEYRIQMGWGEIIEKTQRLYPG</sequence>
<keyword evidence="5" id="KW-1185">Reference proteome</keyword>
<dbReference type="OrthoDB" id="2304834at2"/>
<dbReference type="SUPFAM" id="SSF54523">
    <property type="entry name" value="Pili subunits"/>
    <property type="match status" value="1"/>
</dbReference>
<keyword evidence="3" id="KW-1133">Transmembrane helix</keyword>
<comment type="subcellular location">
    <subcellularLocation>
        <location evidence="1">Cell surface</location>
    </subcellularLocation>
</comment>
<keyword evidence="3" id="KW-0472">Membrane</keyword>
<dbReference type="Proteomes" id="UP000051515">
    <property type="component" value="Unassembled WGS sequence"/>
</dbReference>
<dbReference type="GO" id="GO:0030420">
    <property type="term" value="P:establishment of competence for transformation"/>
    <property type="evidence" value="ECO:0007669"/>
    <property type="project" value="UniProtKB-KW"/>
</dbReference>
<dbReference type="STRING" id="1423788.FC78_GL001466"/>
<comment type="caution">
    <text evidence="4">The sequence shown here is derived from an EMBL/GenBank/DDBJ whole genome shotgun (WGS) entry which is preliminary data.</text>
</comment>
<name>A0A0R1KJ07_9LACO</name>
<evidence type="ECO:0000313" key="5">
    <source>
        <dbReference type="Proteomes" id="UP000051515"/>
    </source>
</evidence>